<feature type="region of interest" description="Disordered" evidence="1">
    <location>
        <begin position="949"/>
        <end position="988"/>
    </location>
</feature>
<dbReference type="AlphaFoldDB" id="A0A836C1G1"/>
<dbReference type="GO" id="GO:0005783">
    <property type="term" value="C:endoplasmic reticulum"/>
    <property type="evidence" value="ECO:0007669"/>
    <property type="project" value="TreeGrafter"/>
</dbReference>
<dbReference type="GO" id="GO:0016020">
    <property type="term" value="C:membrane"/>
    <property type="evidence" value="ECO:0007669"/>
    <property type="project" value="TreeGrafter"/>
</dbReference>
<evidence type="ECO:0000313" key="2">
    <source>
        <dbReference type="EMBL" id="KAG2496720.1"/>
    </source>
</evidence>
<feature type="compositionally biased region" description="Acidic residues" evidence="1">
    <location>
        <begin position="908"/>
        <end position="917"/>
    </location>
</feature>
<keyword evidence="3" id="KW-1185">Reference proteome</keyword>
<protein>
    <submittedName>
        <fullName evidence="2">Uncharacterized protein</fullName>
    </submittedName>
</protein>
<dbReference type="GO" id="GO:0030149">
    <property type="term" value="P:sphingolipid catabolic process"/>
    <property type="evidence" value="ECO:0007669"/>
    <property type="project" value="TreeGrafter"/>
</dbReference>
<accession>A0A836C1G1</accession>
<dbReference type="PANTHER" id="PTHR12393:SF6">
    <property type="entry name" value="SPHINGOMYELIN PHOSPHODIESTERASE 2"/>
    <property type="match status" value="1"/>
</dbReference>
<feature type="compositionally biased region" description="Pro residues" evidence="1">
    <location>
        <begin position="658"/>
        <end position="667"/>
    </location>
</feature>
<feature type="compositionally biased region" description="Pro residues" evidence="1">
    <location>
        <begin position="543"/>
        <end position="567"/>
    </location>
</feature>
<feature type="compositionally biased region" description="Low complexity" evidence="1">
    <location>
        <begin position="813"/>
        <end position="825"/>
    </location>
</feature>
<feature type="compositionally biased region" description="Basic and acidic residues" evidence="1">
    <location>
        <begin position="877"/>
        <end position="899"/>
    </location>
</feature>
<feature type="compositionally biased region" description="Basic residues" evidence="1">
    <location>
        <begin position="577"/>
        <end position="592"/>
    </location>
</feature>
<dbReference type="GO" id="GO:0004620">
    <property type="term" value="F:phospholipase activity"/>
    <property type="evidence" value="ECO:0007669"/>
    <property type="project" value="TreeGrafter"/>
</dbReference>
<evidence type="ECO:0000256" key="1">
    <source>
        <dbReference type="SAM" id="MobiDB-lite"/>
    </source>
</evidence>
<feature type="region of interest" description="Disordered" evidence="1">
    <location>
        <begin position="807"/>
        <end position="917"/>
    </location>
</feature>
<dbReference type="EMBL" id="JAEHOE010000017">
    <property type="protein sequence ID" value="KAG2496720.1"/>
    <property type="molecule type" value="Genomic_DNA"/>
</dbReference>
<dbReference type="Proteomes" id="UP000612055">
    <property type="component" value="Unassembled WGS sequence"/>
</dbReference>
<feature type="region of interest" description="Disordered" evidence="1">
    <location>
        <begin position="765"/>
        <end position="788"/>
    </location>
</feature>
<dbReference type="GO" id="GO:0071944">
    <property type="term" value="C:cell periphery"/>
    <property type="evidence" value="ECO:0007669"/>
    <property type="project" value="TreeGrafter"/>
</dbReference>
<proteinExistence type="predicted"/>
<feature type="region of interest" description="Disordered" evidence="1">
    <location>
        <begin position="539"/>
        <end position="669"/>
    </location>
</feature>
<evidence type="ECO:0000313" key="3">
    <source>
        <dbReference type="Proteomes" id="UP000612055"/>
    </source>
</evidence>
<feature type="compositionally biased region" description="Low complexity" evidence="1">
    <location>
        <begin position="593"/>
        <end position="616"/>
    </location>
</feature>
<comment type="caution">
    <text evidence="2">The sequence shown here is derived from an EMBL/GenBank/DDBJ whole genome shotgun (WGS) entry which is preliminary data.</text>
</comment>
<feature type="region of interest" description="Disordered" evidence="1">
    <location>
        <begin position="1010"/>
        <end position="1093"/>
    </location>
</feature>
<organism evidence="2 3">
    <name type="scientific">Edaphochlamys debaryana</name>
    <dbReference type="NCBI Taxonomy" id="47281"/>
    <lineage>
        <taxon>Eukaryota</taxon>
        <taxon>Viridiplantae</taxon>
        <taxon>Chlorophyta</taxon>
        <taxon>core chlorophytes</taxon>
        <taxon>Chlorophyceae</taxon>
        <taxon>CS clade</taxon>
        <taxon>Chlamydomonadales</taxon>
        <taxon>Chlamydomonadales incertae sedis</taxon>
        <taxon>Edaphochlamys</taxon>
    </lineage>
</organism>
<gene>
    <name evidence="2" type="ORF">HYH03_005133</name>
</gene>
<feature type="compositionally biased region" description="Acidic residues" evidence="1">
    <location>
        <begin position="1068"/>
        <end position="1093"/>
    </location>
</feature>
<dbReference type="PANTHER" id="PTHR12393">
    <property type="entry name" value="SPHINGOMYELIN PHOSPHODIESTERASE RELATED"/>
    <property type="match status" value="1"/>
</dbReference>
<reference evidence="2" key="1">
    <citation type="journal article" date="2020" name="bioRxiv">
        <title>Comparative genomics of Chlamydomonas.</title>
        <authorList>
            <person name="Craig R.J."/>
            <person name="Hasan A.R."/>
            <person name="Ness R.W."/>
            <person name="Keightley P.D."/>
        </authorList>
    </citation>
    <scope>NUCLEOTIDE SEQUENCE</scope>
    <source>
        <strain evidence="2">CCAP 11/70</strain>
    </source>
</reference>
<feature type="region of interest" description="Disordered" evidence="1">
    <location>
        <begin position="279"/>
        <end position="300"/>
    </location>
</feature>
<name>A0A836C1G1_9CHLO</name>
<dbReference type="GO" id="GO:0046513">
    <property type="term" value="P:ceramide biosynthetic process"/>
    <property type="evidence" value="ECO:0007669"/>
    <property type="project" value="TreeGrafter"/>
</dbReference>
<feature type="compositionally biased region" description="Low complexity" evidence="1">
    <location>
        <begin position="624"/>
        <end position="637"/>
    </location>
</feature>
<feature type="compositionally biased region" description="Low complexity" evidence="1">
    <location>
        <begin position="1048"/>
        <end position="1067"/>
    </location>
</feature>
<feature type="compositionally biased region" description="Basic and acidic residues" evidence="1">
    <location>
        <begin position="828"/>
        <end position="844"/>
    </location>
</feature>
<feature type="region of interest" description="Disordered" evidence="1">
    <location>
        <begin position="1"/>
        <end position="23"/>
    </location>
</feature>
<feature type="compositionally biased region" description="Gly residues" evidence="1">
    <location>
        <begin position="1014"/>
        <end position="1038"/>
    </location>
</feature>
<sequence>MATWQEGSFGDSGTPGEVTDDFADDFEDEWDGLQTLRNDANAIKTHWGQPHACLGLGLAQRRRLLTLTAASGGVANMAVAAEAAGLALRAEVAEAAAAACQVEALAWVARQRAPLGGALPAAARAGHATAVQWLLMAEAGRGGEVSGDGGGSSGGGSVAAADWSSDAVLAALCGGHEQLAEALLTARRPGDQPPPSPIELLTAAAAGCKLAALRRVYDKHVAVAPPPLLSPLDARPRPSALLAAAERGYALAAAAGSPTPDWLEKVLWLERLLVPSVNSTGHPQGQSSLGGGSEGGGGDGGGAGGGGFLVAWPRFAAVESAAAVSPDAEALVRVAWLLGEQRYPVGDLGAAIAAAAATGNLRTLEYLLTSAAAATGGGSSGRISGGGGGSSSGGCWWRAARAAAAAGRWGALLALDSRGCLEATESLLQVSARSGHWQACEWLAAGRGGRGPLPRLTPALWSAALRSGSPPWPLLTWLAAVRCSSDGSELAAAAAGGNEAALMWLMARGGGMMADGSPYVDAARQGDLHTMAALRRLGVPLGPAGPAPSPSPSLIPAPASGSPPPTPASHASVPRGHNGKRVSSRPAPHARPRSSLAAASATAARQLRRPPLSTLPFRPPPGAFPANAAAHTSSRAALGGPNQQRSKDLEDGAASRAPTPPPTPAPSPTLLVRAIEAGAPLAALQWLAAAAEGAVDWAAAESAAAAVWERQEQRRRLAAGVATAAAAGATRTQAVVAAGPAGAGARMRPKRWWSWLGLPGARAAAEAEQGQERDEERWGAGGEDWGEQGDAGCIIAWVQEQCGCEWEKEGSDAAGSLGPAAAPAPGEHPQHEGQEPAVEEVGHEWEEEVGGGDETGQEPSSSSYGGWKGPRSGGTDSLRRLDPHGEQGDGVWTERERPRGYGRYGAEDEREAAEVTDEVGMKGADEAALRGSDRGSWQLSAEGKAAWGAGVIADSGPPPGVRGGGRELEGTGSVEWHQQEVRSGGGVQGGVVYRKEEALREAGVVSVMTTAGDAGTGPGGGAGRDSGGNGSDGAGGWKGAFEESGRDGVSSVGGSSSGVDEWAGEQGQVEEVEEVEEEGLAGEVDDLMAELGL</sequence>
<feature type="compositionally biased region" description="Gly residues" evidence="1">
    <location>
        <begin position="288"/>
        <end position="300"/>
    </location>
</feature>